<evidence type="ECO:0000313" key="1">
    <source>
        <dbReference type="EMBL" id="KAK7683736.1"/>
    </source>
</evidence>
<accession>A0AAW0FSH2</accession>
<evidence type="ECO:0000313" key="2">
    <source>
        <dbReference type="Proteomes" id="UP001385951"/>
    </source>
</evidence>
<sequence>MLIWTCSFFADLLDSFHDEYATGYRLLSPIEMKLGLHEATARCMAQDIVPKYPNGGDPSIFIAIRATTIGSMRKGIVQKEQREQWPSVNSPGDAWPPSKLGRRRTIYGNFGPCRPRFPLSSTGPRFTLRIEGLEPSCRAYLAGIARPIIS</sequence>
<dbReference type="EMBL" id="JASBNA010000029">
    <property type="protein sequence ID" value="KAK7683736.1"/>
    <property type="molecule type" value="Genomic_DNA"/>
</dbReference>
<organism evidence="1 2">
    <name type="scientific">Cerrena zonata</name>
    <dbReference type="NCBI Taxonomy" id="2478898"/>
    <lineage>
        <taxon>Eukaryota</taxon>
        <taxon>Fungi</taxon>
        <taxon>Dikarya</taxon>
        <taxon>Basidiomycota</taxon>
        <taxon>Agaricomycotina</taxon>
        <taxon>Agaricomycetes</taxon>
        <taxon>Polyporales</taxon>
        <taxon>Cerrenaceae</taxon>
        <taxon>Cerrena</taxon>
    </lineage>
</organism>
<reference evidence="1 2" key="1">
    <citation type="submission" date="2022-09" db="EMBL/GenBank/DDBJ databases">
        <authorList>
            <person name="Palmer J.M."/>
        </authorList>
    </citation>
    <scope>NUCLEOTIDE SEQUENCE [LARGE SCALE GENOMIC DNA]</scope>
    <source>
        <strain evidence="1 2">DSM 7382</strain>
    </source>
</reference>
<keyword evidence="2" id="KW-1185">Reference proteome</keyword>
<dbReference type="Proteomes" id="UP001385951">
    <property type="component" value="Unassembled WGS sequence"/>
</dbReference>
<protein>
    <submittedName>
        <fullName evidence="1">Uncharacterized protein</fullName>
    </submittedName>
</protein>
<proteinExistence type="predicted"/>
<dbReference type="AlphaFoldDB" id="A0AAW0FSH2"/>
<comment type="caution">
    <text evidence="1">The sequence shown here is derived from an EMBL/GenBank/DDBJ whole genome shotgun (WGS) entry which is preliminary data.</text>
</comment>
<name>A0AAW0FSH2_9APHY</name>
<gene>
    <name evidence="1" type="ORF">QCA50_013112</name>
</gene>